<dbReference type="Gene3D" id="1.10.10.1550">
    <property type="entry name" value="ROS/MUCR transcriptional regulator protein"/>
    <property type="match status" value="1"/>
</dbReference>
<dbReference type="InterPro" id="IPR041920">
    <property type="entry name" value="ROS/MUCR_sf"/>
</dbReference>
<proteinExistence type="inferred from homology"/>
<dbReference type="RefSeq" id="WP_176621761.1">
    <property type="nucleotide sequence ID" value="NZ_JABXXQ010000009.1"/>
</dbReference>
<dbReference type="EMBL" id="JACHXV010000056">
    <property type="protein sequence ID" value="MBB3175609.1"/>
    <property type="molecule type" value="Genomic_DNA"/>
</dbReference>
<sequence length="150" mass="16203">MTAATDMKTFATLTADIVSAYLKHNAIEPAEVPTLIAAVHGSLVGQGQPVIEGPPPLAPAVPVKKSVHPDYLVCLEDGKKLKMLKRHLANAYDLTPAQYRAKWGLPSDYPMVAPSYAERRSALAKSIGLGRRTPATVPAPIVKRRRAKRT</sequence>
<evidence type="ECO:0000313" key="3">
    <source>
        <dbReference type="EMBL" id="NVN29030.1"/>
    </source>
</evidence>
<evidence type="ECO:0000313" key="5">
    <source>
        <dbReference type="Proteomes" id="UP000565205"/>
    </source>
</evidence>
<reference evidence="3 5" key="1">
    <citation type="submission" date="2020-06" db="EMBL/GenBank/DDBJ databases">
        <title>Description of novel acetic acid bacteria.</title>
        <authorList>
            <person name="Sombolestani A."/>
        </authorList>
    </citation>
    <scope>NUCLEOTIDE SEQUENCE [LARGE SCALE GENOMIC DNA]</scope>
    <source>
        <strain evidence="3 5">LMG 26838</strain>
    </source>
</reference>
<dbReference type="GO" id="GO:0003677">
    <property type="term" value="F:DNA binding"/>
    <property type="evidence" value="ECO:0007669"/>
    <property type="project" value="InterPro"/>
</dbReference>
<evidence type="ECO:0000313" key="4">
    <source>
        <dbReference type="Proteomes" id="UP000557688"/>
    </source>
</evidence>
<evidence type="ECO:0000256" key="1">
    <source>
        <dbReference type="ARBA" id="ARBA00007031"/>
    </source>
</evidence>
<dbReference type="Pfam" id="PF05443">
    <property type="entry name" value="ROS_MUCR"/>
    <property type="match status" value="1"/>
</dbReference>
<keyword evidence="4" id="KW-1185">Reference proteome</keyword>
<dbReference type="EMBL" id="JABXXQ010000009">
    <property type="protein sequence ID" value="NVN29030.1"/>
    <property type="molecule type" value="Genomic_DNA"/>
</dbReference>
<organism evidence="2 4">
    <name type="scientific">Endobacter medicaginis</name>
    <dbReference type="NCBI Taxonomy" id="1181271"/>
    <lineage>
        <taxon>Bacteria</taxon>
        <taxon>Pseudomonadati</taxon>
        <taxon>Pseudomonadota</taxon>
        <taxon>Alphaproteobacteria</taxon>
        <taxon>Acetobacterales</taxon>
        <taxon>Acetobacteraceae</taxon>
        <taxon>Endobacter</taxon>
    </lineage>
</organism>
<comment type="caution">
    <text evidence="2">The sequence shown here is derived from an EMBL/GenBank/DDBJ whole genome shotgun (WGS) entry which is preliminary data.</text>
</comment>
<dbReference type="Proteomes" id="UP000565205">
    <property type="component" value="Unassembled WGS sequence"/>
</dbReference>
<dbReference type="AlphaFoldDB" id="A0A839V7V4"/>
<comment type="similarity">
    <text evidence="1">Belongs to the ros/MucR family.</text>
</comment>
<name>A0A839V7V4_9PROT</name>
<dbReference type="Proteomes" id="UP000557688">
    <property type="component" value="Unassembled WGS sequence"/>
</dbReference>
<dbReference type="GO" id="GO:0006355">
    <property type="term" value="P:regulation of DNA-templated transcription"/>
    <property type="evidence" value="ECO:0007669"/>
    <property type="project" value="InterPro"/>
</dbReference>
<accession>A0A839V7V4</accession>
<gene>
    <name evidence="2" type="ORF">FHR90_003471</name>
    <name evidence="3" type="ORF">HUK83_01530</name>
</gene>
<dbReference type="InterPro" id="IPR008807">
    <property type="entry name" value="ROS_MUCR"/>
</dbReference>
<dbReference type="GO" id="GO:0008270">
    <property type="term" value="F:zinc ion binding"/>
    <property type="evidence" value="ECO:0007669"/>
    <property type="project" value="InterPro"/>
</dbReference>
<evidence type="ECO:0000313" key="2">
    <source>
        <dbReference type="EMBL" id="MBB3175609.1"/>
    </source>
</evidence>
<reference evidence="2 4" key="2">
    <citation type="submission" date="2020-08" db="EMBL/GenBank/DDBJ databases">
        <title>Genomic Encyclopedia of Type Strains, Phase III (KMG-III): the genomes of soil and plant-associated and newly described type strains.</title>
        <authorList>
            <person name="Whitman W."/>
        </authorList>
    </citation>
    <scope>NUCLEOTIDE SEQUENCE [LARGE SCALE GENOMIC DNA]</scope>
    <source>
        <strain evidence="2 4">CECT 8088</strain>
    </source>
</reference>
<protein>
    <submittedName>
        <fullName evidence="3">MucR family transcriptional regulator</fullName>
    </submittedName>
    <submittedName>
        <fullName evidence="2">Putative transcriptional regulator</fullName>
    </submittedName>
</protein>